<dbReference type="PANTHER" id="PTHR22938">
    <property type="entry name" value="ZINC FINGER PROTEIN 598"/>
    <property type="match status" value="1"/>
</dbReference>
<dbReference type="EMBL" id="GDKF01008512">
    <property type="protein sequence ID" value="JAT70110.1"/>
    <property type="molecule type" value="Transcribed_RNA"/>
</dbReference>
<sequence>MAETGESGHAPLPRQSEGRSQTAAGPQAARPPRSRGRGRGRGRGSHAPALGHERTADMSPGRHVGFPGRGPHPHPPRGDARPLGVETAQHPRPPSRGDATGSEPAPGAGRLDGESAPLPRPLAPRRGGRGAQPRAAAARGRCSGRRHAPAPGQAEDERNSAPSHAPPPAYSPVVPADAPPPPDCIVCYEPCVEVAVGACGHATVCADCTLRARLCFRQLACPLCKTELASVALTQWRAGLAGLAGDAAQASRGLVPLSRQAPDILVDRLAFGGAAAPAPSPFHLSLLHRTSIGCPACGAACPTHSALLQHARRVHAPARLCAMCLQGGRAWPRQLALHGDEAALAAHMAAHHPACDFCRRSYIDDDALWAHMRDTHVSCHVCPAPGPRPAYFRNFAALSQHVHAAHHVCPEPDCTRQLTAFATPAELARHAHERHSSHMPRWDPGRARPLTLDVAGIVVGGGQGGRGSDAPGGGDALTQATGRRRGQPQRGPAAGAPAPPRRFGSGDVRLQHDDAAPFVPGFQREFRGGLQVHDDDAGEPRVAHGRRPAPPAAFPTLSDAAAAEAHGNGRPGAPRAADPSSTASGGAHPPARRAPPPLVKKTTRCPCGRRTSHYALEESEAPPPLACDGACALAARRATLADAFGVDGDPAVPRAFGPGGSAAGREVRYDAALISAAQRDPAAISRLEAALADFVAGGGPQRRTLWPMPHGQRAVAHALAGRYGLVSVGVGQEPQRCVQLLRTPGAALPLRPLSRVAPGVTPAELAAMEAAEADHPVRFTEVALSADLHYYLRRWEGAYRLDWEGADVAIAQFPAAADQKEVLDAFGGGIRGLFKIDRSWTRYGAAPASAGDAASGGRGWAGAAPRAERAGDDTRGPSWSSMALAQPPPPSGEGGPPAARARQSQEQDGRWAVMKRPVRAAEAPARPQLAQGFGWQLLGVP</sequence>
<dbReference type="InterPro" id="IPR001841">
    <property type="entry name" value="Znf_RING"/>
</dbReference>
<dbReference type="CDD" id="cd02325">
    <property type="entry name" value="R3H"/>
    <property type="match status" value="1"/>
</dbReference>
<dbReference type="AlphaFoldDB" id="A0A1D1ZT40"/>
<keyword evidence="1" id="KW-0862">Zinc</keyword>
<feature type="compositionally biased region" description="Low complexity" evidence="2">
    <location>
        <begin position="131"/>
        <end position="141"/>
    </location>
</feature>
<feature type="region of interest" description="Disordered" evidence="2">
    <location>
        <begin position="1"/>
        <end position="174"/>
    </location>
</feature>
<dbReference type="SUPFAM" id="SSF82708">
    <property type="entry name" value="R3H domain"/>
    <property type="match status" value="1"/>
</dbReference>
<evidence type="ECO:0000313" key="6">
    <source>
        <dbReference type="EMBL" id="JAT70110.1"/>
    </source>
</evidence>
<feature type="region of interest" description="Disordered" evidence="2">
    <location>
        <begin position="457"/>
        <end position="508"/>
    </location>
</feature>
<feature type="region of interest" description="Disordered" evidence="2">
    <location>
        <begin position="531"/>
        <end position="605"/>
    </location>
</feature>
<dbReference type="GO" id="GO:0061630">
    <property type="term" value="F:ubiquitin protein ligase activity"/>
    <property type="evidence" value="ECO:0007669"/>
    <property type="project" value="InterPro"/>
</dbReference>
<evidence type="ECO:0000259" key="4">
    <source>
        <dbReference type="PROSITE" id="PS50157"/>
    </source>
</evidence>
<dbReference type="InterPro" id="IPR036867">
    <property type="entry name" value="R3H_dom_sf"/>
</dbReference>
<evidence type="ECO:0008006" key="7">
    <source>
        <dbReference type="Google" id="ProtNLM"/>
    </source>
</evidence>
<dbReference type="PROSITE" id="PS50157">
    <property type="entry name" value="ZINC_FINGER_C2H2_2"/>
    <property type="match status" value="1"/>
</dbReference>
<name>A0A1D1ZT40_AUXPR</name>
<dbReference type="GO" id="GO:0003676">
    <property type="term" value="F:nucleic acid binding"/>
    <property type="evidence" value="ECO:0007669"/>
    <property type="project" value="UniProtKB-UniRule"/>
</dbReference>
<feature type="compositionally biased region" description="Gly residues" evidence="2">
    <location>
        <begin position="458"/>
        <end position="475"/>
    </location>
</feature>
<evidence type="ECO:0000259" key="3">
    <source>
        <dbReference type="PROSITE" id="PS50089"/>
    </source>
</evidence>
<dbReference type="Pfam" id="PF01424">
    <property type="entry name" value="R3H"/>
    <property type="match status" value="1"/>
</dbReference>
<dbReference type="InterPro" id="IPR013087">
    <property type="entry name" value="Znf_C2H2_type"/>
</dbReference>
<dbReference type="Gene3D" id="3.30.1370.50">
    <property type="entry name" value="R3H-like domain"/>
    <property type="match status" value="1"/>
</dbReference>
<dbReference type="SUPFAM" id="SSF57850">
    <property type="entry name" value="RING/U-box"/>
    <property type="match status" value="1"/>
</dbReference>
<evidence type="ECO:0000256" key="1">
    <source>
        <dbReference type="PROSITE-ProRule" id="PRU00042"/>
    </source>
</evidence>
<reference evidence="6" key="1">
    <citation type="submission" date="2015-08" db="EMBL/GenBank/DDBJ databases">
        <authorList>
            <person name="Babu N.S."/>
            <person name="Beckwith C.J."/>
            <person name="Beseler K.G."/>
            <person name="Brison A."/>
            <person name="Carone J.V."/>
            <person name="Caskin T.P."/>
            <person name="Diamond M."/>
            <person name="Durham M.E."/>
            <person name="Foxe J.M."/>
            <person name="Go M."/>
            <person name="Henderson B.A."/>
            <person name="Jones I.B."/>
            <person name="McGettigan J.A."/>
            <person name="Micheletti S.J."/>
            <person name="Nasrallah M.E."/>
            <person name="Ortiz D."/>
            <person name="Piller C.R."/>
            <person name="Privatt S.R."/>
            <person name="Schneider S.L."/>
            <person name="Sharp S."/>
            <person name="Smith T.C."/>
            <person name="Stanton J.D."/>
            <person name="Ullery H.E."/>
            <person name="Wilson R.J."/>
            <person name="Serrano M.G."/>
            <person name="Buck G."/>
            <person name="Lee V."/>
            <person name="Wang Y."/>
            <person name="Carvalho R."/>
            <person name="Voegtly L."/>
            <person name="Shi R."/>
            <person name="Duckworth R."/>
            <person name="Johnson A."/>
            <person name="Loviza R."/>
            <person name="Walstead R."/>
            <person name="Shah Z."/>
            <person name="Kiflezghi M."/>
            <person name="Wade K."/>
            <person name="Ball S.L."/>
            <person name="Bradley K.W."/>
            <person name="Asai D.J."/>
            <person name="Bowman C.A."/>
            <person name="Russell D.A."/>
            <person name="Pope W.H."/>
            <person name="Jacobs-Sera D."/>
            <person name="Hendrix R.W."/>
            <person name="Hatfull G.F."/>
        </authorList>
    </citation>
    <scope>NUCLEOTIDE SEQUENCE</scope>
</reference>
<evidence type="ECO:0000256" key="2">
    <source>
        <dbReference type="SAM" id="MobiDB-lite"/>
    </source>
</evidence>
<keyword evidence="1" id="KW-0863">Zinc-finger</keyword>
<proteinExistence type="predicted"/>
<feature type="compositionally biased region" description="Basic residues" evidence="2">
    <location>
        <begin position="32"/>
        <end position="44"/>
    </location>
</feature>
<dbReference type="GO" id="GO:0072344">
    <property type="term" value="P:rescue of stalled ribosome"/>
    <property type="evidence" value="ECO:0007669"/>
    <property type="project" value="InterPro"/>
</dbReference>
<keyword evidence="1" id="KW-0479">Metal-binding</keyword>
<feature type="region of interest" description="Disordered" evidence="2">
    <location>
        <begin position="846"/>
        <end position="926"/>
    </location>
</feature>
<feature type="domain" description="C2H2-type" evidence="4">
    <location>
        <begin position="292"/>
        <end position="320"/>
    </location>
</feature>
<dbReference type="PROSITE" id="PS00028">
    <property type="entry name" value="ZINC_FINGER_C2H2_1"/>
    <property type="match status" value="2"/>
</dbReference>
<protein>
    <recommendedName>
        <fullName evidence="7">RING-type E3 ubiquitin transferase</fullName>
    </recommendedName>
</protein>
<dbReference type="InterPro" id="IPR001374">
    <property type="entry name" value="R3H_dom"/>
</dbReference>
<dbReference type="GO" id="GO:0016567">
    <property type="term" value="P:protein ubiquitination"/>
    <property type="evidence" value="ECO:0007669"/>
    <property type="project" value="TreeGrafter"/>
</dbReference>
<accession>A0A1D1ZT40</accession>
<feature type="compositionally biased region" description="Basic and acidic residues" evidence="2">
    <location>
        <begin position="866"/>
        <end position="875"/>
    </location>
</feature>
<gene>
    <name evidence="6" type="ORF">g.1858</name>
</gene>
<evidence type="ECO:0000259" key="5">
    <source>
        <dbReference type="PROSITE" id="PS51061"/>
    </source>
</evidence>
<dbReference type="PANTHER" id="PTHR22938:SF0">
    <property type="entry name" value="E3 UBIQUITIN-PROTEIN LIGASE ZNF598"/>
    <property type="match status" value="1"/>
</dbReference>
<feature type="compositionally biased region" description="Basic and acidic residues" evidence="2">
    <location>
        <begin position="531"/>
        <end position="542"/>
    </location>
</feature>
<dbReference type="InterPro" id="IPR044288">
    <property type="entry name" value="ZNF598/HEL2"/>
</dbReference>
<dbReference type="PROSITE" id="PS50089">
    <property type="entry name" value="ZF_RING_2"/>
    <property type="match status" value="1"/>
</dbReference>
<organism evidence="6">
    <name type="scientific">Auxenochlorella protothecoides</name>
    <name type="common">Green microalga</name>
    <name type="synonym">Chlorella protothecoides</name>
    <dbReference type="NCBI Taxonomy" id="3075"/>
    <lineage>
        <taxon>Eukaryota</taxon>
        <taxon>Viridiplantae</taxon>
        <taxon>Chlorophyta</taxon>
        <taxon>core chlorophytes</taxon>
        <taxon>Trebouxiophyceae</taxon>
        <taxon>Chlorellales</taxon>
        <taxon>Chlorellaceae</taxon>
        <taxon>Auxenochlorella</taxon>
    </lineage>
</organism>
<feature type="domain" description="R3H" evidence="5">
    <location>
        <begin position="681"/>
        <end position="744"/>
    </location>
</feature>
<dbReference type="PROSITE" id="PS51061">
    <property type="entry name" value="R3H"/>
    <property type="match status" value="1"/>
</dbReference>
<dbReference type="GO" id="GO:0008270">
    <property type="term" value="F:zinc ion binding"/>
    <property type="evidence" value="ECO:0007669"/>
    <property type="project" value="UniProtKB-KW"/>
</dbReference>
<feature type="domain" description="RING-type" evidence="3">
    <location>
        <begin position="184"/>
        <end position="225"/>
    </location>
</feature>
<dbReference type="SMART" id="SM00355">
    <property type="entry name" value="ZnF_C2H2"/>
    <property type="match status" value="4"/>
</dbReference>
<dbReference type="GO" id="GO:0043022">
    <property type="term" value="F:ribosome binding"/>
    <property type="evidence" value="ECO:0007669"/>
    <property type="project" value="TreeGrafter"/>
</dbReference>